<reference evidence="2 3" key="1">
    <citation type="submission" date="2018-03" db="EMBL/GenBank/DDBJ databases">
        <title>Bacteriophage NCPPB3778 and a type I-E CRISPR drive the evolution of the US Biological Select Agent, Rathayibacter toxicus.</title>
        <authorList>
            <person name="Davis E.W.II."/>
            <person name="Tabima J.F."/>
            <person name="Weisberg A.J."/>
            <person name="Dantas Lopes L."/>
            <person name="Wiseman M.S."/>
            <person name="Wiseman M.S."/>
            <person name="Pupko T."/>
            <person name="Belcher M.S."/>
            <person name="Sechler A.J."/>
            <person name="Tancos M.A."/>
            <person name="Schroeder B.K."/>
            <person name="Murray T.D."/>
            <person name="Luster D.G."/>
            <person name="Schneider W.L."/>
            <person name="Rogers E."/>
            <person name="Andreote F.D."/>
            <person name="Grunwald N.J."/>
            <person name="Putnam M.L."/>
            <person name="Chang J.H."/>
        </authorList>
    </citation>
    <scope>NUCLEOTIDE SEQUENCE [LARGE SCALE GENOMIC DNA]</scope>
    <source>
        <strain evidence="2 3">DSM 15932</strain>
    </source>
</reference>
<organism evidence="2 3">
    <name type="scientific">Rathayibacter festucae DSM 15932</name>
    <dbReference type="NCBI Taxonomy" id="1328866"/>
    <lineage>
        <taxon>Bacteria</taxon>
        <taxon>Bacillati</taxon>
        <taxon>Actinomycetota</taxon>
        <taxon>Actinomycetes</taxon>
        <taxon>Micrococcales</taxon>
        <taxon>Microbacteriaceae</taxon>
        <taxon>Rathayibacter</taxon>
    </lineage>
</organism>
<dbReference type="Proteomes" id="UP000285317">
    <property type="component" value="Chromosome"/>
</dbReference>
<evidence type="ECO:0000256" key="1">
    <source>
        <dbReference type="SAM" id="MobiDB-lite"/>
    </source>
</evidence>
<dbReference type="KEGG" id="rfs:C1I64_00205"/>
<proteinExistence type="predicted"/>
<gene>
    <name evidence="2" type="ORF">C1I64_00205</name>
</gene>
<dbReference type="AlphaFoldDB" id="A0A3Q9UV69"/>
<protein>
    <submittedName>
        <fullName evidence="2">Uncharacterized protein</fullName>
    </submittedName>
</protein>
<feature type="region of interest" description="Disordered" evidence="1">
    <location>
        <begin position="1"/>
        <end position="29"/>
    </location>
</feature>
<name>A0A3Q9UV69_9MICO</name>
<accession>A0A3Q9UV69</accession>
<evidence type="ECO:0000313" key="2">
    <source>
        <dbReference type="EMBL" id="AZZ50629.1"/>
    </source>
</evidence>
<sequence length="59" mass="6213">MLIEQHAKRAYRAEGTPSAPAQGGEETDVHAVVGLDTPLRGYSTSMLASLPSRSAVTET</sequence>
<dbReference type="EMBL" id="CP028137">
    <property type="protein sequence ID" value="AZZ50629.1"/>
    <property type="molecule type" value="Genomic_DNA"/>
</dbReference>
<evidence type="ECO:0000313" key="3">
    <source>
        <dbReference type="Proteomes" id="UP000285317"/>
    </source>
</evidence>